<organism evidence="2 3">
    <name type="scientific">Setaria viridis</name>
    <name type="common">Green bristlegrass</name>
    <name type="synonym">Setaria italica subsp. viridis</name>
    <dbReference type="NCBI Taxonomy" id="4556"/>
    <lineage>
        <taxon>Eukaryota</taxon>
        <taxon>Viridiplantae</taxon>
        <taxon>Streptophyta</taxon>
        <taxon>Embryophyta</taxon>
        <taxon>Tracheophyta</taxon>
        <taxon>Spermatophyta</taxon>
        <taxon>Magnoliopsida</taxon>
        <taxon>Liliopsida</taxon>
        <taxon>Poales</taxon>
        <taxon>Poaceae</taxon>
        <taxon>PACMAD clade</taxon>
        <taxon>Panicoideae</taxon>
        <taxon>Panicodae</taxon>
        <taxon>Paniceae</taxon>
        <taxon>Cenchrinae</taxon>
        <taxon>Setaria</taxon>
    </lineage>
</organism>
<evidence type="ECO:0000313" key="2">
    <source>
        <dbReference type="EMBL" id="TKW07950.1"/>
    </source>
</evidence>
<dbReference type="Proteomes" id="UP000298652">
    <property type="component" value="Chromosome 7"/>
</dbReference>
<gene>
    <name evidence="2" type="ORF">SEVIR_7G340452v2</name>
</gene>
<feature type="region of interest" description="Disordered" evidence="1">
    <location>
        <begin position="1"/>
        <end position="95"/>
    </location>
</feature>
<evidence type="ECO:0000256" key="1">
    <source>
        <dbReference type="SAM" id="MobiDB-lite"/>
    </source>
</evidence>
<sequence length="95" mass="10585">MMGAAGRLGGELDGRRRDGARSDGRRCIRVRTTDRRCSPPPMALRFLGEGVAARHSPRRPWPSASPMRAPPPELPCDRPDPPHAQHQLDERAEAW</sequence>
<protein>
    <submittedName>
        <fullName evidence="2">Uncharacterized protein</fullName>
    </submittedName>
</protein>
<evidence type="ECO:0000313" key="3">
    <source>
        <dbReference type="Proteomes" id="UP000298652"/>
    </source>
</evidence>
<accession>A0A4U6TY64</accession>
<reference evidence="2" key="1">
    <citation type="submission" date="2019-03" db="EMBL/GenBank/DDBJ databases">
        <title>WGS assembly of Setaria viridis.</title>
        <authorList>
            <person name="Huang P."/>
            <person name="Jenkins J."/>
            <person name="Grimwood J."/>
            <person name="Barry K."/>
            <person name="Healey A."/>
            <person name="Mamidi S."/>
            <person name="Sreedasyam A."/>
            <person name="Shu S."/>
            <person name="Feldman M."/>
            <person name="Wu J."/>
            <person name="Yu Y."/>
            <person name="Chen C."/>
            <person name="Johnson J."/>
            <person name="Rokhsar D."/>
            <person name="Baxter I."/>
            <person name="Schmutz J."/>
            <person name="Brutnell T."/>
            <person name="Kellogg E."/>
        </authorList>
    </citation>
    <scope>NUCLEOTIDE SEQUENCE [LARGE SCALE GENOMIC DNA]</scope>
</reference>
<feature type="compositionally biased region" description="Basic and acidic residues" evidence="1">
    <location>
        <begin position="10"/>
        <end position="37"/>
    </location>
</feature>
<dbReference type="EMBL" id="CM016558">
    <property type="protein sequence ID" value="TKW07950.1"/>
    <property type="molecule type" value="Genomic_DNA"/>
</dbReference>
<name>A0A4U6TY64_SETVI</name>
<dbReference type="Gramene" id="TKW07950">
    <property type="protein sequence ID" value="TKW07950"/>
    <property type="gene ID" value="SEVIR_7G340452v2"/>
</dbReference>
<feature type="compositionally biased region" description="Basic and acidic residues" evidence="1">
    <location>
        <begin position="75"/>
        <end position="95"/>
    </location>
</feature>
<proteinExistence type="predicted"/>
<dbReference type="AlphaFoldDB" id="A0A4U6TY64"/>
<keyword evidence="3" id="KW-1185">Reference proteome</keyword>